<organism evidence="2 3">
    <name type="scientific">Symbiodinium necroappetens</name>
    <dbReference type="NCBI Taxonomy" id="1628268"/>
    <lineage>
        <taxon>Eukaryota</taxon>
        <taxon>Sar</taxon>
        <taxon>Alveolata</taxon>
        <taxon>Dinophyceae</taxon>
        <taxon>Suessiales</taxon>
        <taxon>Symbiodiniaceae</taxon>
        <taxon>Symbiodinium</taxon>
    </lineage>
</organism>
<comment type="caution">
    <text evidence="2">The sequence shown here is derived from an EMBL/GenBank/DDBJ whole genome shotgun (WGS) entry which is preliminary data.</text>
</comment>
<dbReference type="AlphaFoldDB" id="A0A812N1M5"/>
<sequence length="137" mass="15516">MFWLAVKSASGKTFDRTLWKTTSRIVRGSLTPQWDEAYYFSLKARADVSELFIYIRVLDYDVVVSDDFLGHCSFRLLDALSPQNDVSAGWRALLQSSRSALERLAVLRDPHLTEASGKPQPFKLVAPLGQEKTYDLS</sequence>
<dbReference type="OrthoDB" id="435768at2759"/>
<dbReference type="InterPro" id="IPR000008">
    <property type="entry name" value="C2_dom"/>
</dbReference>
<evidence type="ECO:0000259" key="1">
    <source>
        <dbReference type="PROSITE" id="PS50004"/>
    </source>
</evidence>
<dbReference type="InterPro" id="IPR035892">
    <property type="entry name" value="C2_domain_sf"/>
</dbReference>
<proteinExistence type="predicted"/>
<dbReference type="Proteomes" id="UP000601435">
    <property type="component" value="Unassembled WGS sequence"/>
</dbReference>
<dbReference type="Gene3D" id="2.60.40.150">
    <property type="entry name" value="C2 domain"/>
    <property type="match status" value="1"/>
</dbReference>
<evidence type="ECO:0000313" key="3">
    <source>
        <dbReference type="Proteomes" id="UP000601435"/>
    </source>
</evidence>
<reference evidence="2" key="1">
    <citation type="submission" date="2021-02" db="EMBL/GenBank/DDBJ databases">
        <authorList>
            <person name="Dougan E. K."/>
            <person name="Rhodes N."/>
            <person name="Thang M."/>
            <person name="Chan C."/>
        </authorList>
    </citation>
    <scope>NUCLEOTIDE SEQUENCE</scope>
</reference>
<feature type="non-terminal residue" evidence="2">
    <location>
        <position position="137"/>
    </location>
</feature>
<dbReference type="EMBL" id="CAJNJA010011892">
    <property type="protein sequence ID" value="CAE7282659.1"/>
    <property type="molecule type" value="Genomic_DNA"/>
</dbReference>
<feature type="domain" description="C2" evidence="1">
    <location>
        <begin position="1"/>
        <end position="91"/>
    </location>
</feature>
<name>A0A812N1M5_9DINO</name>
<protein>
    <submittedName>
        <fullName evidence="2">ANK3 protein</fullName>
    </submittedName>
</protein>
<evidence type="ECO:0000313" key="2">
    <source>
        <dbReference type="EMBL" id="CAE7282659.1"/>
    </source>
</evidence>
<dbReference type="SUPFAM" id="SSF49562">
    <property type="entry name" value="C2 domain (Calcium/lipid-binding domain, CaLB)"/>
    <property type="match status" value="1"/>
</dbReference>
<accession>A0A812N1M5</accession>
<keyword evidence="3" id="KW-1185">Reference proteome</keyword>
<gene>
    <name evidence="2" type="primary">ANK3</name>
    <name evidence="2" type="ORF">SNEC2469_LOCUS6895</name>
</gene>
<dbReference type="Pfam" id="PF00168">
    <property type="entry name" value="C2"/>
    <property type="match status" value="1"/>
</dbReference>
<dbReference type="PROSITE" id="PS50004">
    <property type="entry name" value="C2"/>
    <property type="match status" value="1"/>
</dbReference>